<dbReference type="CDD" id="cd04301">
    <property type="entry name" value="NAT_SF"/>
    <property type="match status" value="1"/>
</dbReference>
<gene>
    <name evidence="2" type="ORF">FN961_14350</name>
</gene>
<dbReference type="PROSITE" id="PS51186">
    <property type="entry name" value="GNAT"/>
    <property type="match status" value="1"/>
</dbReference>
<dbReference type="Gene3D" id="3.40.630.30">
    <property type="match status" value="1"/>
</dbReference>
<evidence type="ECO:0000313" key="3">
    <source>
        <dbReference type="Proteomes" id="UP000318126"/>
    </source>
</evidence>
<accession>A0A553JMK9</accession>
<reference evidence="3" key="1">
    <citation type="submission" date="2019-07" db="EMBL/GenBank/DDBJ databases">
        <title>Shewanella sp. YLB-08 draft genomic sequence.</title>
        <authorList>
            <person name="Yu L."/>
        </authorList>
    </citation>
    <scope>NUCLEOTIDE SEQUENCE [LARGE SCALE GENOMIC DNA]</scope>
    <source>
        <strain evidence="3">JCM 20706</strain>
    </source>
</reference>
<name>A0A553JMK9_SHEHA</name>
<dbReference type="InterPro" id="IPR000182">
    <property type="entry name" value="GNAT_dom"/>
</dbReference>
<dbReference type="OrthoDB" id="326501at2"/>
<organism evidence="2 3">
    <name type="scientific">Shewanella hanedai</name>
    <name type="common">Alteromonas hanedai</name>
    <dbReference type="NCBI Taxonomy" id="25"/>
    <lineage>
        <taxon>Bacteria</taxon>
        <taxon>Pseudomonadati</taxon>
        <taxon>Pseudomonadota</taxon>
        <taxon>Gammaproteobacteria</taxon>
        <taxon>Alteromonadales</taxon>
        <taxon>Shewanellaceae</taxon>
        <taxon>Shewanella</taxon>
    </lineage>
</organism>
<dbReference type="AlphaFoldDB" id="A0A553JMK9"/>
<dbReference type="InterPro" id="IPR016181">
    <property type="entry name" value="Acyl_CoA_acyltransferase"/>
</dbReference>
<dbReference type="RefSeq" id="WP_144040870.1">
    <property type="nucleotide sequence ID" value="NZ_BMPL01000036.1"/>
</dbReference>
<keyword evidence="2" id="KW-0808">Transferase</keyword>
<dbReference type="Pfam" id="PF00583">
    <property type="entry name" value="Acetyltransf_1"/>
    <property type="match status" value="1"/>
</dbReference>
<evidence type="ECO:0000259" key="1">
    <source>
        <dbReference type="PROSITE" id="PS51186"/>
    </source>
</evidence>
<feature type="domain" description="N-acetyltransferase" evidence="1">
    <location>
        <begin position="1"/>
        <end position="165"/>
    </location>
</feature>
<evidence type="ECO:0000313" key="2">
    <source>
        <dbReference type="EMBL" id="TRY13640.1"/>
    </source>
</evidence>
<sequence>MRLTQVSQDHVLQMMSWFNDADSLFSWAGPGFRYPFTHCSFTEDLKLDTSVSFSLVTHDGELAGFGQCYLRHDKCHLGRLLIAPNFRGKRCQIGPLASLKVSHILIHQLIEQGCKELGVRLIPGSVSLFVLNHNLAALNLYLSLGFVESLYPEPIPIDNCIYMIK</sequence>
<comment type="caution">
    <text evidence="2">The sequence shown here is derived from an EMBL/GenBank/DDBJ whole genome shotgun (WGS) entry which is preliminary data.</text>
</comment>
<keyword evidence="3" id="KW-1185">Reference proteome</keyword>
<dbReference type="GO" id="GO:0016747">
    <property type="term" value="F:acyltransferase activity, transferring groups other than amino-acyl groups"/>
    <property type="evidence" value="ECO:0007669"/>
    <property type="project" value="InterPro"/>
</dbReference>
<proteinExistence type="predicted"/>
<dbReference type="SUPFAM" id="SSF55729">
    <property type="entry name" value="Acyl-CoA N-acyltransferases (Nat)"/>
    <property type="match status" value="1"/>
</dbReference>
<dbReference type="Proteomes" id="UP000318126">
    <property type="component" value="Unassembled WGS sequence"/>
</dbReference>
<dbReference type="EMBL" id="VKGK01000017">
    <property type="protein sequence ID" value="TRY13640.1"/>
    <property type="molecule type" value="Genomic_DNA"/>
</dbReference>
<protein>
    <submittedName>
        <fullName evidence="2">GNAT family N-acetyltransferase</fullName>
    </submittedName>
</protein>